<protein>
    <submittedName>
        <fullName evidence="1">Uncharacterized protein</fullName>
    </submittedName>
</protein>
<dbReference type="InterPro" id="IPR003835">
    <property type="entry name" value="Glyco_trans_19"/>
</dbReference>
<accession>A0A1F4T811</accession>
<proteinExistence type="predicted"/>
<dbReference type="GO" id="GO:0009245">
    <property type="term" value="P:lipid A biosynthetic process"/>
    <property type="evidence" value="ECO:0007669"/>
    <property type="project" value="InterPro"/>
</dbReference>
<dbReference type="PANTHER" id="PTHR30372">
    <property type="entry name" value="LIPID-A-DISACCHARIDE SYNTHASE"/>
    <property type="match status" value="1"/>
</dbReference>
<dbReference type="EMBL" id="MEUG01000001">
    <property type="protein sequence ID" value="OGC28848.1"/>
    <property type="molecule type" value="Genomic_DNA"/>
</dbReference>
<evidence type="ECO:0000313" key="2">
    <source>
        <dbReference type="Proteomes" id="UP000178602"/>
    </source>
</evidence>
<dbReference type="GO" id="GO:0016020">
    <property type="term" value="C:membrane"/>
    <property type="evidence" value="ECO:0007669"/>
    <property type="project" value="GOC"/>
</dbReference>
<comment type="caution">
    <text evidence="1">The sequence shown here is derived from an EMBL/GenBank/DDBJ whole genome shotgun (WGS) entry which is preliminary data.</text>
</comment>
<name>A0A1F4T811_UNCSA</name>
<evidence type="ECO:0000313" key="1">
    <source>
        <dbReference type="EMBL" id="OGC28848.1"/>
    </source>
</evidence>
<dbReference type="SUPFAM" id="SSF53756">
    <property type="entry name" value="UDP-Glycosyltransferase/glycogen phosphorylase"/>
    <property type="match status" value="1"/>
</dbReference>
<gene>
    <name evidence="1" type="ORF">A3K49_07885</name>
</gene>
<dbReference type="PANTHER" id="PTHR30372:SF6">
    <property type="entry name" value="LIPID-A-DISACCHARIDE SYNTHASE"/>
    <property type="match status" value="1"/>
</dbReference>
<organism evidence="1 2">
    <name type="scientific">candidate division WOR-1 bacterium RIFOXYC12_FULL_54_18</name>
    <dbReference type="NCBI Taxonomy" id="1802584"/>
    <lineage>
        <taxon>Bacteria</taxon>
        <taxon>Bacillati</taxon>
        <taxon>Saganbacteria</taxon>
    </lineage>
</organism>
<dbReference type="AlphaFoldDB" id="A0A1F4T811"/>
<sequence>MKEDIIIVANSPGELSAMVKPVVDELAKETNKRIFLILTPCQYNSGRELEFAKTLKGIEAIVTADQYKKWAFMNKPPRGLTFAKKGAVIYLGGDLAHAMIVARKLHYPAFAYVQDRVGWKKAYQKFFVPDQQVFDKFKKQLSAKKLEIVGNLMVDSVNSLGKWSPEDKVVTFMPGSRHWEIDYMTPFYKEVINMLRSEDPAIKFQLVSSPFIKATPISGVKTVSFDDIANSELVVTIPGTNTAKIAARGIPMLVVFPLNNPEVIPLDGLADILCRVPVAGPAFKRWLAKTINKKTKFFALPNQKAGKEVAPEMRGELEPLGVAMKALELLRDKPRRVKMSAALSAAMGEPGGAKRLVEKINAAL</sequence>
<dbReference type="GO" id="GO:0005543">
    <property type="term" value="F:phospholipid binding"/>
    <property type="evidence" value="ECO:0007669"/>
    <property type="project" value="TreeGrafter"/>
</dbReference>
<dbReference type="GO" id="GO:0008915">
    <property type="term" value="F:lipid-A-disaccharide synthase activity"/>
    <property type="evidence" value="ECO:0007669"/>
    <property type="project" value="InterPro"/>
</dbReference>
<dbReference type="Proteomes" id="UP000178602">
    <property type="component" value="Unassembled WGS sequence"/>
</dbReference>
<reference evidence="1 2" key="1">
    <citation type="journal article" date="2016" name="Nat. Commun.">
        <title>Thousands of microbial genomes shed light on interconnected biogeochemical processes in an aquifer system.</title>
        <authorList>
            <person name="Anantharaman K."/>
            <person name="Brown C.T."/>
            <person name="Hug L.A."/>
            <person name="Sharon I."/>
            <person name="Castelle C.J."/>
            <person name="Probst A.J."/>
            <person name="Thomas B.C."/>
            <person name="Singh A."/>
            <person name="Wilkins M.J."/>
            <person name="Karaoz U."/>
            <person name="Brodie E.L."/>
            <person name="Williams K.H."/>
            <person name="Hubbard S.S."/>
            <person name="Banfield J.F."/>
        </authorList>
    </citation>
    <scope>NUCLEOTIDE SEQUENCE [LARGE SCALE GENOMIC DNA]</scope>
</reference>